<evidence type="ECO:0000313" key="2">
    <source>
        <dbReference type="Proteomes" id="UP000449092"/>
    </source>
</evidence>
<dbReference type="Proteomes" id="UP000449092">
    <property type="component" value="Unassembled WGS sequence"/>
</dbReference>
<name>A0A845DML6_9BACT</name>
<proteinExistence type="predicted"/>
<sequence>MPGIRPHIVPGRREVKCPRHRNVVMNGVRAKERGARNPCKAFFCRLCEKHYGHPEWWVRKGWYTVDIHDDGRPILDYYLEPFDGDILEPHSPLLL</sequence>
<accession>A0A845DML6</accession>
<protein>
    <submittedName>
        <fullName evidence="1">Uncharacterized protein</fullName>
    </submittedName>
</protein>
<evidence type="ECO:0000313" key="1">
    <source>
        <dbReference type="EMBL" id="MYE38593.1"/>
    </source>
</evidence>
<organism evidence="1 2">
    <name type="scientific">Candidatus Spechtbacteria bacterium SB0662_bin_43</name>
    <dbReference type="NCBI Taxonomy" id="2604897"/>
    <lineage>
        <taxon>Bacteria</taxon>
        <taxon>Candidatus Spechtiibacteriota</taxon>
    </lineage>
</organism>
<gene>
    <name evidence="1" type="ORF">F4X82_03705</name>
</gene>
<comment type="caution">
    <text evidence="1">The sequence shown here is derived from an EMBL/GenBank/DDBJ whole genome shotgun (WGS) entry which is preliminary data.</text>
</comment>
<dbReference type="EMBL" id="VXOY01000032">
    <property type="protein sequence ID" value="MYE38593.1"/>
    <property type="molecule type" value="Genomic_DNA"/>
</dbReference>
<reference evidence="1 2" key="1">
    <citation type="submission" date="2019-09" db="EMBL/GenBank/DDBJ databases">
        <title>Characterisation of the sponge microbiome using genome-centric metagenomics.</title>
        <authorList>
            <person name="Engelberts J.P."/>
            <person name="Robbins S.J."/>
            <person name="De Goeij J.M."/>
            <person name="Aranda M."/>
            <person name="Bell S.C."/>
            <person name="Webster N.S."/>
        </authorList>
    </citation>
    <scope>NUCLEOTIDE SEQUENCE [LARGE SCALE GENOMIC DNA]</scope>
    <source>
        <strain evidence="1">SB0662_bin_43</strain>
    </source>
</reference>
<dbReference type="AlphaFoldDB" id="A0A845DML6"/>